<dbReference type="InParanoid" id="A0A3R7CC88"/>
<accession>A0A3R7CC88</accession>
<protein>
    <submittedName>
        <fullName evidence="1">Uncharacterized protein</fullName>
    </submittedName>
</protein>
<gene>
    <name evidence="1" type="ORF">CSKR_111806</name>
</gene>
<dbReference type="OrthoDB" id="6280678at2759"/>
<evidence type="ECO:0000313" key="2">
    <source>
        <dbReference type="Proteomes" id="UP000286415"/>
    </source>
</evidence>
<keyword evidence="2" id="KW-1185">Reference proteome</keyword>
<proteinExistence type="predicted"/>
<reference evidence="1 2" key="1">
    <citation type="journal article" date="2018" name="Biotechnol. Adv.">
        <title>Improved genomic resources and new bioinformatic workflow for the carcinogenic parasite Clonorchis sinensis: Biotechnological implications.</title>
        <authorList>
            <person name="Wang D."/>
            <person name="Korhonen P.K."/>
            <person name="Gasser R.B."/>
            <person name="Young N.D."/>
        </authorList>
    </citation>
    <scope>NUCLEOTIDE SEQUENCE [LARGE SCALE GENOMIC DNA]</scope>
    <source>
        <strain evidence="1">Cs-k2</strain>
    </source>
</reference>
<dbReference type="STRING" id="79923.A0A3R7CC88"/>
<organism evidence="1 2">
    <name type="scientific">Clonorchis sinensis</name>
    <name type="common">Chinese liver fluke</name>
    <dbReference type="NCBI Taxonomy" id="79923"/>
    <lineage>
        <taxon>Eukaryota</taxon>
        <taxon>Metazoa</taxon>
        <taxon>Spiralia</taxon>
        <taxon>Lophotrochozoa</taxon>
        <taxon>Platyhelminthes</taxon>
        <taxon>Trematoda</taxon>
        <taxon>Digenea</taxon>
        <taxon>Opisthorchiida</taxon>
        <taxon>Opisthorchiata</taxon>
        <taxon>Opisthorchiidae</taxon>
        <taxon>Clonorchis</taxon>
    </lineage>
</organism>
<sequence>MNVVPNCFGLRSLKFTKMLLATAHLGRNPSNRLLSDTAQSTAYDQSKKSAVGDELLQCYFYNNVLQCKLRELVEIAAAEAQLGRWPSASHPSSTEVDPLQRHLIEPLQRHLNLTLPGVLKVLRFVCSISREMLEHYAENTRSTSHGQFLLELLNPHRLMVNLYDPLTHVGIRQPNRLLYACPELLLSCGIPAKTSYDVLETSHTSESRKRTVLTDALDELSTLLPRNDLISLLNRFPGVLLRPRDELIELHTYLVEKMGLLSTEVVRASRTRTQSHALRHATGLRLVNCPAWCLPIERVRTRHSLALLTGCWPLRKAATDHEGSQDKMLANLLTCPPSNVPFWLGLSSSKTDGKESTMSRSTSVFLSPMDINVFEYILSRTAFGTEPSGKRWTMHELVDYAPPDEEPTETTDVQT</sequence>
<dbReference type="EMBL" id="NIRI02000042">
    <property type="protein sequence ID" value="KAG5451636.1"/>
    <property type="molecule type" value="Genomic_DNA"/>
</dbReference>
<evidence type="ECO:0000313" key="1">
    <source>
        <dbReference type="EMBL" id="KAG5451636.1"/>
    </source>
</evidence>
<reference evidence="1 2" key="2">
    <citation type="journal article" date="2021" name="Genomics">
        <title>High-quality reference genome for Clonorchis sinensis.</title>
        <authorList>
            <person name="Young N.D."/>
            <person name="Stroehlein A.J."/>
            <person name="Kinkar L."/>
            <person name="Wang T."/>
            <person name="Sohn W.M."/>
            <person name="Chang B.C.H."/>
            <person name="Kaur P."/>
            <person name="Weisz D."/>
            <person name="Dudchenko O."/>
            <person name="Aiden E.L."/>
            <person name="Korhonen P.K."/>
            <person name="Gasser R.B."/>
        </authorList>
    </citation>
    <scope>NUCLEOTIDE SEQUENCE [LARGE SCALE GENOMIC DNA]</scope>
    <source>
        <strain evidence="1">Cs-k2</strain>
    </source>
</reference>
<name>A0A3R7CC88_CLOSI</name>
<dbReference type="Proteomes" id="UP000286415">
    <property type="component" value="Unassembled WGS sequence"/>
</dbReference>
<comment type="caution">
    <text evidence="1">The sequence shown here is derived from an EMBL/GenBank/DDBJ whole genome shotgun (WGS) entry which is preliminary data.</text>
</comment>
<dbReference type="AlphaFoldDB" id="A0A3R7CC88"/>